<reference evidence="1 2" key="1">
    <citation type="submission" date="2018-11" db="EMBL/GenBank/DDBJ databases">
        <title>Trebonia kvetii gen.nov., sp.nov., a novel acidophilic actinobacterium, and proposal of the new actinobacterial family Treboniaceae fam. nov.</title>
        <authorList>
            <person name="Rapoport D."/>
            <person name="Sagova-Mareckova M."/>
            <person name="Sedlacek I."/>
            <person name="Provaznik J."/>
            <person name="Kralova S."/>
            <person name="Pavlinic D."/>
            <person name="Benes V."/>
            <person name="Kopecky J."/>
        </authorList>
    </citation>
    <scope>NUCLEOTIDE SEQUENCE [LARGE SCALE GENOMIC DNA]</scope>
    <source>
        <strain evidence="1 2">15Tr583</strain>
    </source>
</reference>
<dbReference type="OrthoDB" id="4250292at2"/>
<sequence length="119" mass="12815">MRVTLDTSDNWAELREVADLRRPDRLAVNKAISLSSDGEGRAIIPGSMEDDMATALLPLVITEWSLPYPVPAKRPDALSFLTLEQDDALRAAIVPHLKAIQGVNAPTPTNETPTAPSAS</sequence>
<name>A0A6P2BVN6_9ACTN</name>
<dbReference type="RefSeq" id="WP_145859699.1">
    <property type="nucleotide sequence ID" value="NZ_RPFW01000007.1"/>
</dbReference>
<organism evidence="1 2">
    <name type="scientific">Trebonia kvetii</name>
    <dbReference type="NCBI Taxonomy" id="2480626"/>
    <lineage>
        <taxon>Bacteria</taxon>
        <taxon>Bacillati</taxon>
        <taxon>Actinomycetota</taxon>
        <taxon>Actinomycetes</taxon>
        <taxon>Streptosporangiales</taxon>
        <taxon>Treboniaceae</taxon>
        <taxon>Trebonia</taxon>
    </lineage>
</organism>
<proteinExistence type="predicted"/>
<accession>A0A6P2BVN6</accession>
<evidence type="ECO:0000313" key="2">
    <source>
        <dbReference type="Proteomes" id="UP000460272"/>
    </source>
</evidence>
<dbReference type="AlphaFoldDB" id="A0A6P2BVN6"/>
<keyword evidence="2" id="KW-1185">Reference proteome</keyword>
<dbReference type="EMBL" id="RPFW01000007">
    <property type="protein sequence ID" value="TVZ01273.1"/>
    <property type="molecule type" value="Genomic_DNA"/>
</dbReference>
<gene>
    <name evidence="1" type="ORF">EAS64_33890</name>
</gene>
<comment type="caution">
    <text evidence="1">The sequence shown here is derived from an EMBL/GenBank/DDBJ whole genome shotgun (WGS) entry which is preliminary data.</text>
</comment>
<evidence type="ECO:0000313" key="1">
    <source>
        <dbReference type="EMBL" id="TVZ01273.1"/>
    </source>
</evidence>
<protein>
    <submittedName>
        <fullName evidence="1">Uncharacterized protein</fullName>
    </submittedName>
</protein>
<dbReference type="Proteomes" id="UP000460272">
    <property type="component" value="Unassembled WGS sequence"/>
</dbReference>